<dbReference type="EMBL" id="AYSV01000048">
    <property type="protein sequence ID" value="ETD72608.1"/>
    <property type="molecule type" value="Genomic_DNA"/>
</dbReference>
<organism evidence="1 2">
    <name type="scientific">Pelistega indica</name>
    <dbReference type="NCBI Taxonomy" id="1414851"/>
    <lineage>
        <taxon>Bacteria</taxon>
        <taxon>Pseudomonadati</taxon>
        <taxon>Pseudomonadota</taxon>
        <taxon>Betaproteobacteria</taxon>
        <taxon>Burkholderiales</taxon>
        <taxon>Alcaligenaceae</taxon>
        <taxon>Pelistega</taxon>
    </lineage>
</organism>
<dbReference type="AlphaFoldDB" id="V8G9J4"/>
<evidence type="ECO:0000313" key="1">
    <source>
        <dbReference type="EMBL" id="ETD72608.1"/>
    </source>
</evidence>
<protein>
    <submittedName>
        <fullName evidence="1">Uncharacterized protein</fullName>
    </submittedName>
</protein>
<comment type="caution">
    <text evidence="1">The sequence shown here is derived from an EMBL/GenBank/DDBJ whole genome shotgun (WGS) entry which is preliminary data.</text>
</comment>
<proteinExistence type="predicted"/>
<accession>V8G9J4</accession>
<gene>
    <name evidence="1" type="ORF">V757_03270</name>
</gene>
<evidence type="ECO:0000313" key="2">
    <source>
        <dbReference type="Proteomes" id="UP000018766"/>
    </source>
</evidence>
<reference evidence="1 2" key="1">
    <citation type="submission" date="2013-11" db="EMBL/GenBank/DDBJ databases">
        <title>Genomic analysis of Pelistega sp. HM-7.</title>
        <authorList>
            <person name="Kumbhare S.V."/>
            <person name="Shetty S.A."/>
            <person name="Sharma O."/>
            <person name="Dhotre D.P."/>
        </authorList>
    </citation>
    <scope>NUCLEOTIDE SEQUENCE [LARGE SCALE GENOMIC DNA]</scope>
    <source>
        <strain evidence="1 2">HM-7</strain>
    </source>
</reference>
<dbReference type="Proteomes" id="UP000018766">
    <property type="component" value="Unassembled WGS sequence"/>
</dbReference>
<keyword evidence="2" id="KW-1185">Reference proteome</keyword>
<sequence length="132" mass="14571">MDHPTEHYETLCDLFYAYGFTLPNWYSLPVGLRSSLATEQDTLAILASEESALPVLYDSVPASHQLGVPKSPDRDPDMIRVKRNARNTALIDIAIVRGDNSATGLNLTTAEAYRLTKLLTHVIIETSQQQAA</sequence>
<name>V8G9J4_9BURK</name>